<evidence type="ECO:0000256" key="1">
    <source>
        <dbReference type="ARBA" id="ARBA00007806"/>
    </source>
</evidence>
<dbReference type="CDD" id="cd14752">
    <property type="entry name" value="GH31_N"/>
    <property type="match status" value="1"/>
</dbReference>
<dbReference type="InterPro" id="IPR017853">
    <property type="entry name" value="GH"/>
</dbReference>
<dbReference type="InterPro" id="IPR011013">
    <property type="entry name" value="Gal_mutarotase_sf_dom"/>
</dbReference>
<dbReference type="AlphaFoldDB" id="A0A7R9KHB7"/>
<reference evidence="4" key="1">
    <citation type="submission" date="2020-11" db="EMBL/GenBank/DDBJ databases">
        <authorList>
            <person name="Tran Van P."/>
        </authorList>
    </citation>
    <scope>NUCLEOTIDE SEQUENCE</scope>
</reference>
<dbReference type="EMBL" id="CAJPIZ010000749">
    <property type="protein sequence ID" value="CAG2102204.1"/>
    <property type="molecule type" value="Genomic_DNA"/>
</dbReference>
<dbReference type="Proteomes" id="UP000759131">
    <property type="component" value="Unassembled WGS sequence"/>
</dbReference>
<evidence type="ECO:0000259" key="3">
    <source>
        <dbReference type="Pfam" id="PF01055"/>
    </source>
</evidence>
<dbReference type="SUPFAM" id="SSF74650">
    <property type="entry name" value="Galactose mutarotase-like"/>
    <property type="match status" value="1"/>
</dbReference>
<protein>
    <recommendedName>
        <fullName evidence="3">Glycoside hydrolase family 31 TIM barrel domain-containing protein</fullName>
    </recommendedName>
</protein>
<keyword evidence="5" id="KW-1185">Reference proteome</keyword>
<organism evidence="4">
    <name type="scientific">Medioppia subpectinata</name>
    <dbReference type="NCBI Taxonomy" id="1979941"/>
    <lineage>
        <taxon>Eukaryota</taxon>
        <taxon>Metazoa</taxon>
        <taxon>Ecdysozoa</taxon>
        <taxon>Arthropoda</taxon>
        <taxon>Chelicerata</taxon>
        <taxon>Arachnida</taxon>
        <taxon>Acari</taxon>
        <taxon>Acariformes</taxon>
        <taxon>Sarcoptiformes</taxon>
        <taxon>Oribatida</taxon>
        <taxon>Brachypylina</taxon>
        <taxon>Oppioidea</taxon>
        <taxon>Oppiidae</taxon>
        <taxon>Medioppia</taxon>
    </lineage>
</organism>
<evidence type="ECO:0000313" key="5">
    <source>
        <dbReference type="Proteomes" id="UP000759131"/>
    </source>
</evidence>
<dbReference type="GO" id="GO:0004558">
    <property type="term" value="F:alpha-1,4-glucosidase activity"/>
    <property type="evidence" value="ECO:0007669"/>
    <property type="project" value="TreeGrafter"/>
</dbReference>
<feature type="domain" description="Glycoside hydrolase family 31 TIM barrel" evidence="3">
    <location>
        <begin position="139"/>
        <end position="443"/>
    </location>
</feature>
<sequence length="464" mass="52833">MAVHIENFLANNDLSQPHVVRGLYDVVVDYDRSVGSRADTTLRGGRPYGDQRVVKRVSVVKTWPRKFIAIVPSDSGDISSFHPEYGSHPFHLNVEDNSTGLSHGVFLHNSNAMDILLQPEPAITWRTIGGILDILVGKPEIPPFWGLGYHQCRCCSEPHTLAAQMVITERTIAAGIPFGTQWNAKEYMKPTFDDFTVDKDRWGGFGDWVRHLHDIGTYPPYDDGVSMDIFIKNHTDGIFVGHTWHTRSKTVWPDFSHPKSVDNWTKQFREFYKQVPIDVSWNDMNEIANGMSSSINGCSKGNSLESPPYVPKQLSKLQHHTLCMTAKHYARVEYNVHNLVLKEVSTKRSFVISRATSPSQGKYSGHWDGDIDTDYLSMQWTIPSIMNMNMFGIPLVGGDICGFLGKAENNTFHQELCARWFEIGAFYSFSRNDRDALPGEMPWIVNVWRRYANNDFMGNFFNIW</sequence>
<dbReference type="PANTHER" id="PTHR22762:SF131">
    <property type="entry name" value="GLYCOSIDE HYDROLASE FAMILY 31 N-TERMINAL DOMAIN-CONTAINING PROTEIN"/>
    <property type="match status" value="1"/>
</dbReference>
<evidence type="ECO:0000256" key="2">
    <source>
        <dbReference type="RuleBase" id="RU361185"/>
    </source>
</evidence>
<keyword evidence="2" id="KW-0378">Hydrolase</keyword>
<name>A0A7R9KHB7_9ACAR</name>
<dbReference type="Gene3D" id="3.20.20.80">
    <property type="entry name" value="Glycosidases"/>
    <property type="match status" value="1"/>
</dbReference>
<dbReference type="InterPro" id="IPR000322">
    <property type="entry name" value="Glyco_hydro_31_TIM"/>
</dbReference>
<dbReference type="GO" id="GO:0030246">
    <property type="term" value="F:carbohydrate binding"/>
    <property type="evidence" value="ECO:0007669"/>
    <property type="project" value="InterPro"/>
</dbReference>
<dbReference type="SUPFAM" id="SSF51445">
    <property type="entry name" value="(Trans)glycosidases"/>
    <property type="match status" value="1"/>
</dbReference>
<comment type="similarity">
    <text evidence="1 2">Belongs to the glycosyl hydrolase 31 family.</text>
</comment>
<dbReference type="OrthoDB" id="1334205at2759"/>
<dbReference type="Pfam" id="PF01055">
    <property type="entry name" value="Glyco_hydro_31_2nd"/>
    <property type="match status" value="1"/>
</dbReference>
<proteinExistence type="inferred from homology"/>
<dbReference type="GO" id="GO:0005975">
    <property type="term" value="P:carbohydrate metabolic process"/>
    <property type="evidence" value="ECO:0007669"/>
    <property type="project" value="InterPro"/>
</dbReference>
<gene>
    <name evidence="4" type="ORF">OSB1V03_LOCUS2244</name>
</gene>
<keyword evidence="2" id="KW-0326">Glycosidase</keyword>
<dbReference type="Gene3D" id="2.60.40.1760">
    <property type="entry name" value="glycosyl hydrolase (family 31)"/>
    <property type="match status" value="1"/>
</dbReference>
<accession>A0A7R9KHB7</accession>
<dbReference type="EMBL" id="OC855324">
    <property type="protein sequence ID" value="CAD7621774.1"/>
    <property type="molecule type" value="Genomic_DNA"/>
</dbReference>
<evidence type="ECO:0000313" key="4">
    <source>
        <dbReference type="EMBL" id="CAD7621774.1"/>
    </source>
</evidence>
<dbReference type="PANTHER" id="PTHR22762">
    <property type="entry name" value="ALPHA-GLUCOSIDASE"/>
    <property type="match status" value="1"/>
</dbReference>